<dbReference type="SUPFAM" id="SSF53474">
    <property type="entry name" value="alpha/beta-Hydrolases"/>
    <property type="match status" value="1"/>
</dbReference>
<reference evidence="1 2" key="1">
    <citation type="submission" date="2015-09" db="EMBL/GenBank/DDBJ databases">
        <title>Draft genome of the parasitic nematode Teladorsagia circumcincta isolate WARC Sus (inbred).</title>
        <authorList>
            <person name="Mitreva M."/>
        </authorList>
    </citation>
    <scope>NUCLEOTIDE SEQUENCE [LARGE SCALE GENOMIC DNA]</scope>
    <source>
        <strain evidence="1 2">S</strain>
    </source>
</reference>
<name>A0A2G9UJF2_TELCI</name>
<dbReference type="Proteomes" id="UP000230423">
    <property type="component" value="Unassembled WGS sequence"/>
</dbReference>
<organism evidence="1 2">
    <name type="scientific">Teladorsagia circumcincta</name>
    <name type="common">Brown stomach worm</name>
    <name type="synonym">Ostertagia circumcincta</name>
    <dbReference type="NCBI Taxonomy" id="45464"/>
    <lineage>
        <taxon>Eukaryota</taxon>
        <taxon>Metazoa</taxon>
        <taxon>Ecdysozoa</taxon>
        <taxon>Nematoda</taxon>
        <taxon>Chromadorea</taxon>
        <taxon>Rhabditida</taxon>
        <taxon>Rhabditina</taxon>
        <taxon>Rhabditomorpha</taxon>
        <taxon>Strongyloidea</taxon>
        <taxon>Trichostrongylidae</taxon>
        <taxon>Teladorsagia</taxon>
    </lineage>
</organism>
<accession>A0A2G9UJF2</accession>
<keyword evidence="2" id="KW-1185">Reference proteome</keyword>
<dbReference type="InterPro" id="IPR029058">
    <property type="entry name" value="AB_hydrolase_fold"/>
</dbReference>
<dbReference type="OrthoDB" id="77878at2759"/>
<gene>
    <name evidence="1" type="ORF">TELCIR_07771</name>
</gene>
<dbReference type="PANTHER" id="PTHR12265">
    <property type="entry name" value="TRANSMEMBRANE PROTEIN 53"/>
    <property type="match status" value="1"/>
</dbReference>
<evidence type="ECO:0000313" key="2">
    <source>
        <dbReference type="Proteomes" id="UP000230423"/>
    </source>
</evidence>
<dbReference type="AlphaFoldDB" id="A0A2G9UJF2"/>
<proteinExistence type="predicted"/>
<dbReference type="InterPro" id="IPR008547">
    <property type="entry name" value="DUF829_TMEM53"/>
</dbReference>
<protein>
    <submittedName>
        <fullName evidence="1">Uncharacterized protein</fullName>
    </submittedName>
</protein>
<dbReference type="PANTHER" id="PTHR12265:SF41">
    <property type="entry name" value="TRANSMEMBRANE PROTEIN 53"/>
    <property type="match status" value="1"/>
</dbReference>
<sequence length="235" mass="28261">MPGSSTLVILFGWAGCHDRYLKKYSDYYENAGISTIRYTTPIRKIRRYQSYHHFAKKFFREVLEKNEHTYHPNIYFHCFSMNGCSTFTTLWDLLDKKPNGDSFKERVRGILFDSFLVWMWSFMEDDIYERCYAYYRMLSFKDLPMRQMYFYGPGDNVCSCESIEAFATIQEQRGAETYRHMWKDSMHCQHYRSHSDEYEKYCLDFVLRRNPETTEVEAEVNDVQTAVAERMPLVI</sequence>
<dbReference type="Pfam" id="PF05705">
    <property type="entry name" value="DUF829"/>
    <property type="match status" value="2"/>
</dbReference>
<dbReference type="EMBL" id="KZ346293">
    <property type="protein sequence ID" value="PIO70375.1"/>
    <property type="molecule type" value="Genomic_DNA"/>
</dbReference>
<evidence type="ECO:0000313" key="1">
    <source>
        <dbReference type="EMBL" id="PIO70375.1"/>
    </source>
</evidence>